<dbReference type="Proteomes" id="UP001265550">
    <property type="component" value="Unassembled WGS sequence"/>
</dbReference>
<dbReference type="InterPro" id="IPR006311">
    <property type="entry name" value="TAT_signal"/>
</dbReference>
<dbReference type="SUPFAM" id="SSF53850">
    <property type="entry name" value="Periplasmic binding protein-like II"/>
    <property type="match status" value="1"/>
</dbReference>
<dbReference type="PROSITE" id="PS51318">
    <property type="entry name" value="TAT"/>
    <property type="match status" value="1"/>
</dbReference>
<name>A0ABU1VJH8_9BURK</name>
<evidence type="ECO:0000256" key="1">
    <source>
        <dbReference type="ARBA" id="ARBA00006987"/>
    </source>
</evidence>
<dbReference type="Gene3D" id="3.40.190.10">
    <property type="entry name" value="Periplasmic binding protein-like II"/>
    <property type="match status" value="1"/>
</dbReference>
<sequence>MSNRNQSQESRRRAIQLLGGLPLAMALPSRAQEYPVRPVKIIVPYGPGTVSDLTARLLAERLSELWKQGVVVDNQTGAGGAIGTNAIARSIPDGYTLGMLASNHAMNAALYSNLSYDAVKDFKLLVHTTFNQFAFCVNPGLPVQSLRQLIDLAKERPGYVTYGSSGNGGSPHLAMAKLAYMAGVQLTHIPYKSNGAGVTDLLSGQIMMMSTSISVLAPHVKAGKLRALAVSGQTRSPLLPDVPTVAEAGIAGYEMTNWNGLVGPASMSDAIASKIQNDVLSILKDIRTQERVAALGAELAPLESVAFEKKLQAEILSWTEVVKSAKVKVD</sequence>
<evidence type="ECO:0000313" key="2">
    <source>
        <dbReference type="EMBL" id="MDR7097594.1"/>
    </source>
</evidence>
<organism evidence="2 3">
    <name type="scientific">Hydrogenophaga laconesensis</name>
    <dbReference type="NCBI Taxonomy" id="1805971"/>
    <lineage>
        <taxon>Bacteria</taxon>
        <taxon>Pseudomonadati</taxon>
        <taxon>Pseudomonadota</taxon>
        <taxon>Betaproteobacteria</taxon>
        <taxon>Burkholderiales</taxon>
        <taxon>Comamonadaceae</taxon>
        <taxon>Hydrogenophaga</taxon>
    </lineage>
</organism>
<dbReference type="PIRSF" id="PIRSF017082">
    <property type="entry name" value="YflP"/>
    <property type="match status" value="1"/>
</dbReference>
<protein>
    <submittedName>
        <fullName evidence="2">Tripartite-type tricarboxylate transporter receptor subunit TctC</fullName>
    </submittedName>
</protein>
<gene>
    <name evidence="2" type="ORF">J2X09_005370</name>
</gene>
<dbReference type="PANTHER" id="PTHR42928">
    <property type="entry name" value="TRICARBOXYLATE-BINDING PROTEIN"/>
    <property type="match status" value="1"/>
</dbReference>
<evidence type="ECO:0000313" key="3">
    <source>
        <dbReference type="Proteomes" id="UP001265550"/>
    </source>
</evidence>
<reference evidence="2 3" key="1">
    <citation type="submission" date="2023-07" db="EMBL/GenBank/DDBJ databases">
        <title>Sorghum-associated microbial communities from plants grown in Nebraska, USA.</title>
        <authorList>
            <person name="Schachtman D."/>
        </authorList>
    </citation>
    <scope>NUCLEOTIDE SEQUENCE [LARGE SCALE GENOMIC DNA]</scope>
    <source>
        <strain evidence="2 3">BE240</strain>
    </source>
</reference>
<accession>A0ABU1VJH8</accession>
<keyword evidence="2" id="KW-0675">Receptor</keyword>
<keyword evidence="3" id="KW-1185">Reference proteome</keyword>
<dbReference type="InterPro" id="IPR005064">
    <property type="entry name" value="BUG"/>
</dbReference>
<proteinExistence type="inferred from homology"/>
<dbReference type="EMBL" id="JAVDWE010000036">
    <property type="protein sequence ID" value="MDR7097594.1"/>
    <property type="molecule type" value="Genomic_DNA"/>
</dbReference>
<dbReference type="Gene3D" id="3.40.190.150">
    <property type="entry name" value="Bordetella uptake gene, domain 1"/>
    <property type="match status" value="1"/>
</dbReference>
<dbReference type="CDD" id="cd13578">
    <property type="entry name" value="PBP2_Bug27"/>
    <property type="match status" value="1"/>
</dbReference>
<comment type="similarity">
    <text evidence="1">Belongs to the UPF0065 (bug) family.</text>
</comment>
<comment type="caution">
    <text evidence="2">The sequence shown here is derived from an EMBL/GenBank/DDBJ whole genome shotgun (WGS) entry which is preliminary data.</text>
</comment>
<dbReference type="Pfam" id="PF03401">
    <property type="entry name" value="TctC"/>
    <property type="match status" value="1"/>
</dbReference>
<dbReference type="InterPro" id="IPR042100">
    <property type="entry name" value="Bug_dom1"/>
</dbReference>
<dbReference type="PANTHER" id="PTHR42928:SF5">
    <property type="entry name" value="BLR1237 PROTEIN"/>
    <property type="match status" value="1"/>
</dbReference>